<evidence type="ECO:0000313" key="2">
    <source>
        <dbReference type="EMBL" id="MCJ0973196.1"/>
    </source>
</evidence>
<dbReference type="EMBL" id="JALGRD010000003">
    <property type="protein sequence ID" value="MCJ0973196.1"/>
    <property type="molecule type" value="Genomic_DNA"/>
</dbReference>
<evidence type="ECO:0000259" key="1">
    <source>
        <dbReference type="Pfam" id="PF12697"/>
    </source>
</evidence>
<keyword evidence="2" id="KW-0378">Hydrolase</keyword>
<dbReference type="AlphaFoldDB" id="A0A9X1W178"/>
<comment type="caution">
    <text evidence="2">The sequence shown here is derived from an EMBL/GenBank/DDBJ whole genome shotgun (WGS) entry which is preliminary data.</text>
</comment>
<name>A0A9X1W178_9GAMM</name>
<organism evidence="2 3">
    <name type="scientific">Stutzerimonas marianensis</name>
    <dbReference type="NCBI Taxonomy" id="2929513"/>
    <lineage>
        <taxon>Bacteria</taxon>
        <taxon>Pseudomonadati</taxon>
        <taxon>Pseudomonadota</taxon>
        <taxon>Gammaproteobacteria</taxon>
        <taxon>Pseudomonadales</taxon>
        <taxon>Pseudomonadaceae</taxon>
        <taxon>Stutzerimonas</taxon>
    </lineage>
</organism>
<gene>
    <name evidence="2" type="ORF">MST27_07410</name>
</gene>
<keyword evidence="3" id="KW-1185">Reference proteome</keyword>
<proteinExistence type="predicted"/>
<dbReference type="RefSeq" id="WP_243605361.1">
    <property type="nucleotide sequence ID" value="NZ_JALGRD010000003.1"/>
</dbReference>
<evidence type="ECO:0000313" key="3">
    <source>
        <dbReference type="Proteomes" id="UP001139682"/>
    </source>
</evidence>
<dbReference type="Pfam" id="PF12697">
    <property type="entry name" value="Abhydrolase_6"/>
    <property type="match status" value="1"/>
</dbReference>
<accession>A0A9X1W178</accession>
<dbReference type="GO" id="GO:0016787">
    <property type="term" value="F:hydrolase activity"/>
    <property type="evidence" value="ECO:0007669"/>
    <property type="project" value="UniProtKB-KW"/>
</dbReference>
<protein>
    <submittedName>
        <fullName evidence="2">Alpha/beta hydrolase</fullName>
    </submittedName>
</protein>
<reference evidence="2" key="1">
    <citation type="submission" date="2022-03" db="EMBL/GenBank/DDBJ databases">
        <title>Pseudomonas marianensis sp. nov., a marine bacterium isolated from deep-sea sediments of the Mariana Trench.</title>
        <authorList>
            <person name="Wei Y."/>
        </authorList>
    </citation>
    <scope>NUCLEOTIDE SEQUENCE</scope>
    <source>
        <strain evidence="2">PS1</strain>
    </source>
</reference>
<sequence>MKKLVVFIHDAWLTPASWDHFQSRFTACGYVCMALPWPILNDSPAHSLGLGLSELVKHHAVLIAAMPRPPLLVGHGFGGLIVQLLIDRGYGSAGIAIAPVPPRGIRPGVLALDLLPVLLRAGLSSQVNLSLKQFANVIAPNMPLAEQLTMFQRHVVPAPTRIFYEAALGIGSRVNFANDLRPPLLLLTGADDRSIRASLVASSYGHYQCSVAPTAYKCFATHSHLLITEPNWEEVADYAIEWEQAQSGRF</sequence>
<dbReference type="SUPFAM" id="SSF53474">
    <property type="entry name" value="alpha/beta-Hydrolases"/>
    <property type="match status" value="1"/>
</dbReference>
<dbReference type="Proteomes" id="UP001139682">
    <property type="component" value="Unassembled WGS sequence"/>
</dbReference>
<feature type="domain" description="AB hydrolase-1" evidence="1">
    <location>
        <begin position="5"/>
        <end position="237"/>
    </location>
</feature>
<dbReference type="InterPro" id="IPR000073">
    <property type="entry name" value="AB_hydrolase_1"/>
</dbReference>
<dbReference type="Gene3D" id="3.40.50.1820">
    <property type="entry name" value="alpha/beta hydrolase"/>
    <property type="match status" value="1"/>
</dbReference>
<dbReference type="InterPro" id="IPR029058">
    <property type="entry name" value="AB_hydrolase_fold"/>
</dbReference>